<dbReference type="PANTHER" id="PTHR30024">
    <property type="entry name" value="ALIPHATIC SULFONATES-BINDING PROTEIN-RELATED"/>
    <property type="match status" value="1"/>
</dbReference>
<dbReference type="STRING" id="286727.SAMN02982917_6326"/>
<reference evidence="1 2" key="1">
    <citation type="submission" date="2017-04" db="EMBL/GenBank/DDBJ databases">
        <authorList>
            <person name="Afonso C.L."/>
            <person name="Miller P.J."/>
            <person name="Scott M.A."/>
            <person name="Spackman E."/>
            <person name="Goraichik I."/>
            <person name="Dimitrov K.M."/>
            <person name="Suarez D.L."/>
            <person name="Swayne D.E."/>
        </authorList>
    </citation>
    <scope>NUCLEOTIDE SEQUENCE [LARGE SCALE GENOMIC DNA]</scope>
    <source>
        <strain evidence="1 2">A2P</strain>
    </source>
</reference>
<dbReference type="RefSeq" id="WP_085091154.1">
    <property type="nucleotide sequence ID" value="NZ_FXAK01000008.1"/>
</dbReference>
<name>A0A1X7HJ41_9PROT</name>
<evidence type="ECO:0000313" key="2">
    <source>
        <dbReference type="Proteomes" id="UP000192936"/>
    </source>
</evidence>
<dbReference type="Proteomes" id="UP000192936">
    <property type="component" value="Unassembled WGS sequence"/>
</dbReference>
<evidence type="ECO:0000313" key="1">
    <source>
        <dbReference type="EMBL" id="SMF87588.1"/>
    </source>
</evidence>
<dbReference type="Gene3D" id="3.40.190.10">
    <property type="entry name" value="Periplasmic binding protein-like II"/>
    <property type="match status" value="2"/>
</dbReference>
<gene>
    <name evidence="1" type="ORF">SAMN02982917_6326</name>
</gene>
<dbReference type="SUPFAM" id="SSF53850">
    <property type="entry name" value="Periplasmic binding protein-like II"/>
    <property type="match status" value="1"/>
</dbReference>
<protein>
    <submittedName>
        <fullName evidence="1">NitT/TauT family transport system substrate-binding protein</fullName>
    </submittedName>
</protein>
<dbReference type="Pfam" id="PF13379">
    <property type="entry name" value="NMT1_2"/>
    <property type="match status" value="1"/>
</dbReference>
<dbReference type="InterPro" id="IPR006311">
    <property type="entry name" value="TAT_signal"/>
</dbReference>
<dbReference type="OrthoDB" id="7307648at2"/>
<dbReference type="PROSITE" id="PS51318">
    <property type="entry name" value="TAT"/>
    <property type="match status" value="1"/>
</dbReference>
<dbReference type="PANTHER" id="PTHR30024:SF42">
    <property type="entry name" value="ALIPHATIC SULFONATES-BINDING PROTEIN-RELATED"/>
    <property type="match status" value="1"/>
</dbReference>
<organism evidence="1 2">
    <name type="scientific">Azospirillum oryzae</name>
    <dbReference type="NCBI Taxonomy" id="286727"/>
    <lineage>
        <taxon>Bacteria</taxon>
        <taxon>Pseudomonadati</taxon>
        <taxon>Pseudomonadota</taxon>
        <taxon>Alphaproteobacteria</taxon>
        <taxon>Rhodospirillales</taxon>
        <taxon>Azospirillaceae</taxon>
        <taxon>Azospirillum</taxon>
    </lineage>
</organism>
<sequence>MPQTPPPRPLFNFAHPIARPVARRELLVGAAALGIAAAAASMPLPAFAATTLRVGYIPIIPMTQLYVITGEGWTKDAGLNLETTSFQSGPAMIQALASGTLDVAYVGIGPALIARSKGVKLKVVAANVIDQVALIGRAPLAKAMAGAGSPAEGIKAFRAANGRRPKIGSLPAGSVPDTVLRYWMAEVAHIAPDDVEIVGMGEQPLQQALLTGAIDGASILEPILTLVKSRLPDAAIVAKAGTLFPKQPGAVLAVTEDAIAKNRDAVAELVKLHIRATAFAKSNPDRTAELVTDIIGKGLVERDVMRAALTSDATTFVDDPRVILDSTKKMQAFQQSLNQITEPVDVDTLFDFSFHDAATGK</sequence>
<proteinExistence type="predicted"/>
<dbReference type="AlphaFoldDB" id="A0A1X7HJ41"/>
<dbReference type="EMBL" id="FXAK01000008">
    <property type="protein sequence ID" value="SMF87588.1"/>
    <property type="molecule type" value="Genomic_DNA"/>
</dbReference>
<accession>A0A1X7HJ41</accession>